<dbReference type="Proteomes" id="UP001479933">
    <property type="component" value="Chromosome"/>
</dbReference>
<evidence type="ECO:0000313" key="2">
    <source>
        <dbReference type="Proteomes" id="UP001479933"/>
    </source>
</evidence>
<sequence length="206" mass="22746">MQYTALDKTLYEALNAVALKKMATVTGVVDTTTLDAGVAQSALDALAERNLIARVGENALPTDACADALTASAAEVYAAVRTDPAVQTVASKFEDVNARFLKTMSAWQQIDVGGRKIVNDHSDPDYDNKMIAQIDRLVSRLSNLLEILGDRDPRFLIYIDRFRDSLAKVDGGDIAFVSDPTRDSVHNIWFEFHEDLLRTLGLKRKE</sequence>
<proteinExistence type="predicted"/>
<organism evidence="1 2">
    <name type="scientific">Gordonia hydrophobica</name>
    <dbReference type="NCBI Taxonomy" id="40516"/>
    <lineage>
        <taxon>Bacteria</taxon>
        <taxon>Bacillati</taxon>
        <taxon>Actinomycetota</taxon>
        <taxon>Actinomycetes</taxon>
        <taxon>Mycobacteriales</taxon>
        <taxon>Gordoniaceae</taxon>
        <taxon>Gordonia</taxon>
    </lineage>
</organism>
<dbReference type="RefSeq" id="WP_066163508.1">
    <property type="nucleotide sequence ID" value="NZ_CP136137.1"/>
</dbReference>
<accession>A0ABZ2U6P2</accession>
<protein>
    <recommendedName>
        <fullName evidence="3">MarR family transcriptional regulator</fullName>
    </recommendedName>
</protein>
<gene>
    <name evidence="1" type="ORF">RVF87_09815</name>
</gene>
<dbReference type="EMBL" id="CP136137">
    <property type="protein sequence ID" value="WYY09327.1"/>
    <property type="molecule type" value="Genomic_DNA"/>
</dbReference>
<name>A0ABZ2U6P2_9ACTN</name>
<evidence type="ECO:0000313" key="1">
    <source>
        <dbReference type="EMBL" id="WYY09327.1"/>
    </source>
</evidence>
<reference evidence="1 2" key="1">
    <citation type="journal article" date="2023" name="Virus Evol.">
        <title>Computational host range prediction-The good, the bad, and the ugly.</title>
        <authorList>
            <person name="Howell A.A."/>
            <person name="Versoza C.J."/>
            <person name="Pfeifer S.P."/>
        </authorList>
    </citation>
    <scope>NUCLEOTIDE SEQUENCE [LARGE SCALE GENOMIC DNA]</scope>
    <source>
        <strain evidence="1 2">1610/1b</strain>
    </source>
</reference>
<keyword evidence="2" id="KW-1185">Reference proteome</keyword>
<evidence type="ECO:0008006" key="3">
    <source>
        <dbReference type="Google" id="ProtNLM"/>
    </source>
</evidence>